<reference evidence="1" key="1">
    <citation type="submission" date="2021-01" db="EMBL/GenBank/DDBJ databases">
        <authorList>
            <consortium name="Genoscope - CEA"/>
            <person name="William W."/>
        </authorList>
    </citation>
    <scope>NUCLEOTIDE SEQUENCE</scope>
</reference>
<dbReference type="PANTHER" id="PTHR20371">
    <property type="entry name" value="ENOLASE-PHOSPHATASE E1"/>
    <property type="match status" value="1"/>
</dbReference>
<dbReference type="PANTHER" id="PTHR20371:SF1">
    <property type="entry name" value="ENOLASE-PHOSPHATASE E1"/>
    <property type="match status" value="1"/>
</dbReference>
<name>A0A817BHU8_BRANA</name>
<evidence type="ECO:0000313" key="1">
    <source>
        <dbReference type="EMBL" id="CAF2361874.1"/>
    </source>
</evidence>
<accession>A0A817BHU8</accession>
<dbReference type="Proteomes" id="UP001295469">
    <property type="component" value="Chromosome A10"/>
</dbReference>
<proteinExistence type="predicted"/>
<dbReference type="AlphaFoldDB" id="A0A817BHU8"/>
<dbReference type="EMBL" id="HG994364">
    <property type="protein sequence ID" value="CAF2361874.1"/>
    <property type="molecule type" value="Genomic_DNA"/>
</dbReference>
<organism evidence="1">
    <name type="scientific">Brassica napus</name>
    <name type="common">Rape</name>
    <dbReference type="NCBI Taxonomy" id="3708"/>
    <lineage>
        <taxon>Eukaryota</taxon>
        <taxon>Viridiplantae</taxon>
        <taxon>Streptophyta</taxon>
        <taxon>Embryophyta</taxon>
        <taxon>Tracheophyta</taxon>
        <taxon>Spermatophyta</taxon>
        <taxon>Magnoliopsida</taxon>
        <taxon>eudicotyledons</taxon>
        <taxon>Gunneridae</taxon>
        <taxon>Pentapetalae</taxon>
        <taxon>rosids</taxon>
        <taxon>malvids</taxon>
        <taxon>Brassicales</taxon>
        <taxon>Brassicaceae</taxon>
        <taxon>Brassiceae</taxon>
        <taxon>Brassica</taxon>
    </lineage>
</organism>
<gene>
    <name evidence="1" type="ORF">DARMORV10_A10P32310.1</name>
</gene>
<sequence>MTEKLKRKLGHNNLFWRSNKLGDIDIAWRESEMCGHIWRTGFECHELKSVVFEDVPEALEKWHSSGIKFTYIQVVVD</sequence>
<dbReference type="InterPro" id="IPR036412">
    <property type="entry name" value="HAD-like_sf"/>
</dbReference>
<protein>
    <submittedName>
        <fullName evidence="1">(rape) hypothetical protein</fullName>
    </submittedName>
</protein>
<dbReference type="SUPFAM" id="SSF56784">
    <property type="entry name" value="HAD-like"/>
    <property type="match status" value="1"/>
</dbReference>